<feature type="compositionally biased region" description="Basic and acidic residues" evidence="1">
    <location>
        <begin position="788"/>
        <end position="800"/>
    </location>
</feature>
<feature type="region of interest" description="Disordered" evidence="1">
    <location>
        <begin position="1"/>
        <end position="47"/>
    </location>
</feature>
<feature type="compositionally biased region" description="Low complexity" evidence="1">
    <location>
        <begin position="22"/>
        <end position="38"/>
    </location>
</feature>
<dbReference type="HOGENOM" id="CLU_022333_0_0_1"/>
<feature type="compositionally biased region" description="Pro residues" evidence="1">
    <location>
        <begin position="402"/>
        <end position="414"/>
    </location>
</feature>
<dbReference type="RefSeq" id="XP_001213407.1">
    <property type="nucleotide sequence ID" value="XM_001213407.1"/>
</dbReference>
<dbReference type="VEuPathDB" id="FungiDB:ATEG_04229"/>
<feature type="region of interest" description="Disordered" evidence="1">
    <location>
        <begin position="402"/>
        <end position="466"/>
    </location>
</feature>
<dbReference type="AlphaFoldDB" id="Q0CQ05"/>
<gene>
    <name evidence="2" type="ORF">ATEG_04229</name>
</gene>
<dbReference type="EMBL" id="CH476598">
    <property type="protein sequence ID" value="EAU36031.1"/>
    <property type="molecule type" value="Genomic_DNA"/>
</dbReference>
<feature type="compositionally biased region" description="Basic and acidic residues" evidence="1">
    <location>
        <begin position="559"/>
        <end position="583"/>
    </location>
</feature>
<feature type="region of interest" description="Disordered" evidence="1">
    <location>
        <begin position="219"/>
        <end position="238"/>
    </location>
</feature>
<accession>Q0CQ05</accession>
<feature type="region of interest" description="Disordered" evidence="1">
    <location>
        <begin position="297"/>
        <end position="321"/>
    </location>
</feature>
<dbReference type="GeneID" id="4318529"/>
<dbReference type="Proteomes" id="UP000007963">
    <property type="component" value="Unassembled WGS sequence"/>
</dbReference>
<feature type="region of interest" description="Disordered" evidence="1">
    <location>
        <begin position="503"/>
        <end position="541"/>
    </location>
</feature>
<dbReference type="OrthoDB" id="5408998at2759"/>
<evidence type="ECO:0000313" key="2">
    <source>
        <dbReference type="EMBL" id="EAU36031.1"/>
    </source>
</evidence>
<name>Q0CQ05_ASPTN</name>
<dbReference type="eggNOG" id="ENOG502QPMX">
    <property type="taxonomic scope" value="Eukaryota"/>
</dbReference>
<evidence type="ECO:0000313" key="3">
    <source>
        <dbReference type="Proteomes" id="UP000007963"/>
    </source>
</evidence>
<feature type="compositionally biased region" description="Basic and acidic residues" evidence="1">
    <location>
        <begin position="532"/>
        <end position="541"/>
    </location>
</feature>
<sequence>MDPEDEAPPPYSAVDPLASQTNNNRNLLRLRGGNNALNDTVSSDGSSSGLEVAITSPLPPANFTSAAAYFAERPPPVFDEECPIREHQLTIYPRSQSKDFPRRPRCWGPRTNHITQQDWDTFLRYLFPPHLGLASTSAQLSRQIRAQIQRDRKDRPQETDEQRRVRISAVITEWNRYFFEPRAVCIVFVYVTNQRNAPLSPLCPKCYPSATKVSQDNRAAATQSAGRGRLVRPGLPPVPGQPIPQANTAYPPAPYAYPTTPVSPAPFAPYGATPYPNPAAPHYPYYHPQPSPYQQPWGWNAQPWPPQHQNSSPSSKGGPLGWIASLASQAQKYGERISEQAEHYGRQVEEQALAHGRWIEEQAGLQGRKVEDMFGGFSRPRDEWPATQAYYPNGPYPYGYPPAVLPPAEPPTPVTPLSLPNQQSPQQQPQPQPQRPRRASTASISSDSSFSSIDSLSTTSELSSSDLATVRAQLLSLDEHHDRELHDAAVGLRRQLDELRESRRQTRLNGRSHHWGSGRTGWGRWESPQQQERSREERRAIKEETRATRKVFREVLRRAREEQRERRRKDRSGLKRETARKEDEAEDGSVPLDQRLQNLELTGNRESRSTVQSFPSPTRSVSEVSTVSSPISTPSTVSLQSTRNVTAGKPGSSRTEASEKKSEGTGNRLGLILLNQITHPQPPPHLDLDRLLLLRRARLLLTQRPNLIALIGLLPVGLGAQPVLPLNLGPVHPHIRQVEAHGPRHSWRGGTRPWRVLPIHHLLAWSSTAPNQPFYPPQAGAGAQSNEGGKKEREGRKKTYETSASAAPQFPVYDACASRSNS</sequence>
<feature type="region of interest" description="Disordered" evidence="1">
    <location>
        <begin position="559"/>
        <end position="664"/>
    </location>
</feature>
<feature type="compositionally biased region" description="Low complexity" evidence="1">
    <location>
        <begin position="415"/>
        <end position="427"/>
    </location>
</feature>
<proteinExistence type="predicted"/>
<feature type="compositionally biased region" description="Low complexity" evidence="1">
    <location>
        <begin position="615"/>
        <end position="638"/>
    </location>
</feature>
<dbReference type="OMA" id="QAQKYGE"/>
<feature type="region of interest" description="Disordered" evidence="1">
    <location>
        <begin position="773"/>
        <end position="805"/>
    </location>
</feature>
<feature type="compositionally biased region" description="Low complexity" evidence="1">
    <location>
        <begin position="439"/>
        <end position="466"/>
    </location>
</feature>
<organism evidence="2 3">
    <name type="scientific">Aspergillus terreus (strain NIH 2624 / FGSC A1156)</name>
    <dbReference type="NCBI Taxonomy" id="341663"/>
    <lineage>
        <taxon>Eukaryota</taxon>
        <taxon>Fungi</taxon>
        <taxon>Dikarya</taxon>
        <taxon>Ascomycota</taxon>
        <taxon>Pezizomycotina</taxon>
        <taxon>Eurotiomycetes</taxon>
        <taxon>Eurotiomycetidae</taxon>
        <taxon>Eurotiales</taxon>
        <taxon>Aspergillaceae</taxon>
        <taxon>Aspergillus</taxon>
        <taxon>Aspergillus subgen. Circumdati</taxon>
    </lineage>
</organism>
<dbReference type="STRING" id="341663.Q0CQ05"/>
<protein>
    <submittedName>
        <fullName evidence="2">Uncharacterized protein</fullName>
    </submittedName>
</protein>
<evidence type="ECO:0000256" key="1">
    <source>
        <dbReference type="SAM" id="MobiDB-lite"/>
    </source>
</evidence>
<reference evidence="3" key="1">
    <citation type="submission" date="2005-09" db="EMBL/GenBank/DDBJ databases">
        <title>Annotation of the Aspergillus terreus NIH2624 genome.</title>
        <authorList>
            <person name="Birren B.W."/>
            <person name="Lander E.S."/>
            <person name="Galagan J.E."/>
            <person name="Nusbaum C."/>
            <person name="Devon K."/>
            <person name="Henn M."/>
            <person name="Ma L.-J."/>
            <person name="Jaffe D.B."/>
            <person name="Butler J."/>
            <person name="Alvarez P."/>
            <person name="Gnerre S."/>
            <person name="Grabherr M."/>
            <person name="Kleber M."/>
            <person name="Mauceli E.W."/>
            <person name="Brockman W."/>
            <person name="Rounsley S."/>
            <person name="Young S.K."/>
            <person name="LaButti K."/>
            <person name="Pushparaj V."/>
            <person name="DeCaprio D."/>
            <person name="Crawford M."/>
            <person name="Koehrsen M."/>
            <person name="Engels R."/>
            <person name="Montgomery P."/>
            <person name="Pearson M."/>
            <person name="Howarth C."/>
            <person name="Larson L."/>
            <person name="Luoma S."/>
            <person name="White J."/>
            <person name="Alvarado L."/>
            <person name="Kodira C.D."/>
            <person name="Zeng Q."/>
            <person name="Oleary S."/>
            <person name="Yandava C."/>
            <person name="Denning D.W."/>
            <person name="Nierman W.C."/>
            <person name="Milne T."/>
            <person name="Madden K."/>
        </authorList>
    </citation>
    <scope>NUCLEOTIDE SEQUENCE [LARGE SCALE GENOMIC DNA]</scope>
    <source>
        <strain evidence="3">NIH 2624 / FGSC A1156</strain>
    </source>
</reference>